<dbReference type="PANTHER" id="PTHR12069:SF0">
    <property type="entry name" value="DNA-DIRECTED RNA POLYMERASE III SUBUNIT RPC5"/>
    <property type="match status" value="1"/>
</dbReference>
<protein>
    <submittedName>
        <fullName evidence="2">Uncharacterized protein</fullName>
    </submittedName>
</protein>
<dbReference type="GO" id="GO:0005666">
    <property type="term" value="C:RNA polymerase III complex"/>
    <property type="evidence" value="ECO:0007669"/>
    <property type="project" value="TreeGrafter"/>
</dbReference>
<accession>A0A7S2UNR4</accession>
<gene>
    <name evidence="2" type="ORF">ASEP1449_LOCUS15852</name>
</gene>
<evidence type="ECO:0000256" key="1">
    <source>
        <dbReference type="SAM" id="MobiDB-lite"/>
    </source>
</evidence>
<dbReference type="Pfam" id="PF04801">
    <property type="entry name" value="RPC5"/>
    <property type="match status" value="1"/>
</dbReference>
<dbReference type="AlphaFoldDB" id="A0A7S2UNR4"/>
<evidence type="ECO:0000313" key="2">
    <source>
        <dbReference type="EMBL" id="CAD9824018.1"/>
    </source>
</evidence>
<dbReference type="GO" id="GO:0042797">
    <property type="term" value="P:tRNA transcription by RNA polymerase III"/>
    <property type="evidence" value="ECO:0007669"/>
    <property type="project" value="TreeGrafter"/>
</dbReference>
<organism evidence="2">
    <name type="scientific">Attheya septentrionalis</name>
    <dbReference type="NCBI Taxonomy" id="420275"/>
    <lineage>
        <taxon>Eukaryota</taxon>
        <taxon>Sar</taxon>
        <taxon>Stramenopiles</taxon>
        <taxon>Ochrophyta</taxon>
        <taxon>Bacillariophyta</taxon>
        <taxon>Coscinodiscophyceae</taxon>
        <taxon>Chaetocerotophycidae</taxon>
        <taxon>Chaetocerotales</taxon>
        <taxon>Attheyaceae</taxon>
        <taxon>Attheya</taxon>
    </lineage>
</organism>
<feature type="region of interest" description="Disordered" evidence="1">
    <location>
        <begin position="158"/>
        <end position="188"/>
    </location>
</feature>
<name>A0A7S2UNR4_9STRA</name>
<dbReference type="EMBL" id="HBHQ01023451">
    <property type="protein sequence ID" value="CAD9824018.1"/>
    <property type="molecule type" value="Transcribed_RNA"/>
</dbReference>
<sequence length="485" mass="53869">MSASFPIKAEPMDDDGNISMPIEGTSNISMEDYPTEDDEDEVVREIDLFISPELMSTLHLVQFPLMPVSLTEGQPSPLPESARFKQQHHLLELDYPLPSTQQRRPPFDTVTHRTVSSHSVPISTHMALGVLDASGTSMNLVPLCQPTLQMRPSFAHVDVLDDGGDDDEKDEGDGAPSKLDGMAKGKPLLFKKKESDRAALARKSSYAFKKASQDGEEWSDLYIRGPGTDERKQARRAVACPSRNRQLEFVGSNETNGSAQFVKSLNYLPDHIVLTEAASSNDIVDVDEANDEANESKTSVSETGDRLSEEYLLRDLVAQLSSLLLDRACPIPWNVLQAKFSGTSSKITDDVLLMALGSVAVLVRGNFVVQSRLIVGVRPEVALARDLVLILLNKDGYVQRSRLVPTLSNLVEEHTVTALLSQIGRKCTNGWELRLEDDTIFEHEFPDQVGLHQSYWEHHIQNEPKLSLLLQEYETATTENYSTKI</sequence>
<dbReference type="InterPro" id="IPR006886">
    <property type="entry name" value="RNA_pol_III_Rpc5"/>
</dbReference>
<proteinExistence type="predicted"/>
<dbReference type="PANTHER" id="PTHR12069">
    <property type="entry name" value="DNA-DIRECTED RNA POLYMERASES III 80 KDA POLYPEPTIDE RNA POLYMERASE III SUBUNIT 5"/>
    <property type="match status" value="1"/>
</dbReference>
<feature type="compositionally biased region" description="Acidic residues" evidence="1">
    <location>
        <begin position="160"/>
        <end position="173"/>
    </location>
</feature>
<reference evidence="2" key="1">
    <citation type="submission" date="2021-01" db="EMBL/GenBank/DDBJ databases">
        <authorList>
            <person name="Corre E."/>
            <person name="Pelletier E."/>
            <person name="Niang G."/>
            <person name="Scheremetjew M."/>
            <person name="Finn R."/>
            <person name="Kale V."/>
            <person name="Holt S."/>
            <person name="Cochrane G."/>
            <person name="Meng A."/>
            <person name="Brown T."/>
            <person name="Cohen L."/>
        </authorList>
    </citation>
    <scope>NUCLEOTIDE SEQUENCE</scope>
    <source>
        <strain evidence="2">CCMP2084</strain>
    </source>
</reference>